<reference evidence="2 3" key="1">
    <citation type="submission" date="2009-11" db="EMBL/GenBank/DDBJ databases">
        <authorList>
            <person name="Weinstock G."/>
            <person name="Sodergren E."/>
            <person name="Clifton S."/>
            <person name="Fulton L."/>
            <person name="Fulton B."/>
            <person name="Courtney L."/>
            <person name="Fronick C."/>
            <person name="Harrison M."/>
            <person name="Strong C."/>
            <person name="Farmer C."/>
            <person name="Delahaunty K."/>
            <person name="Markovic C."/>
            <person name="Hall O."/>
            <person name="Minx P."/>
            <person name="Tomlinson C."/>
            <person name="Mitreva M."/>
            <person name="Nelson J."/>
            <person name="Hou S."/>
            <person name="Wollam A."/>
            <person name="Pepin K.H."/>
            <person name="Johnson M."/>
            <person name="Bhonagiri V."/>
            <person name="Nash W.E."/>
            <person name="Warren W."/>
            <person name="Chinwalla A."/>
            <person name="Mardis E.R."/>
            <person name="Wilson R.K."/>
        </authorList>
    </citation>
    <scope>NUCLEOTIDE SEQUENCE [LARGE SCALE GENOMIC DNA]</scope>
    <source>
        <strain evidence="2 3">F0302</strain>
    </source>
</reference>
<evidence type="ECO:0000313" key="2">
    <source>
        <dbReference type="EMBL" id="EFB31207.1"/>
    </source>
</evidence>
<dbReference type="EMBL" id="ACUZ02000039">
    <property type="protein sequence ID" value="EFB31207.1"/>
    <property type="molecule type" value="Genomic_DNA"/>
</dbReference>
<dbReference type="HOGENOM" id="CLU_3255890_0_0_10"/>
<protein>
    <submittedName>
        <fullName evidence="2">Uncharacterized protein</fullName>
    </submittedName>
</protein>
<evidence type="ECO:0000256" key="1">
    <source>
        <dbReference type="SAM" id="Phobius"/>
    </source>
</evidence>
<proteinExistence type="predicted"/>
<keyword evidence="1" id="KW-0472">Membrane</keyword>
<accession>D1QTM7</accession>
<name>D1QTM7_9BACT</name>
<dbReference type="Proteomes" id="UP000004079">
    <property type="component" value="Unassembled WGS sequence"/>
</dbReference>
<dbReference type="AlphaFoldDB" id="D1QTM7"/>
<sequence length="42" mass="5027">MKWEGIAFHFTNYIIIGKYLWAICLMNTLQNYSIISILGLFW</sequence>
<comment type="caution">
    <text evidence="2">The sequence shown here is derived from an EMBL/GenBank/DDBJ whole genome shotgun (WGS) entry which is preliminary data.</text>
</comment>
<keyword evidence="1" id="KW-1133">Transmembrane helix</keyword>
<organism evidence="2 3">
    <name type="scientific">Segatella oris F0302</name>
    <dbReference type="NCBI Taxonomy" id="649760"/>
    <lineage>
        <taxon>Bacteria</taxon>
        <taxon>Pseudomonadati</taxon>
        <taxon>Bacteroidota</taxon>
        <taxon>Bacteroidia</taxon>
        <taxon>Bacteroidales</taxon>
        <taxon>Prevotellaceae</taxon>
        <taxon>Segatella</taxon>
    </lineage>
</organism>
<evidence type="ECO:0000313" key="3">
    <source>
        <dbReference type="Proteomes" id="UP000004079"/>
    </source>
</evidence>
<feature type="transmembrane region" description="Helical" evidence="1">
    <location>
        <begin position="20"/>
        <end position="41"/>
    </location>
</feature>
<keyword evidence="1" id="KW-0812">Transmembrane</keyword>
<gene>
    <name evidence="2" type="ORF">HMPREF0971_02356</name>
</gene>